<evidence type="ECO:0000256" key="1">
    <source>
        <dbReference type="ARBA" id="ARBA00004752"/>
    </source>
</evidence>
<dbReference type="GO" id="GO:0004326">
    <property type="term" value="F:tetrahydrofolylpolyglutamate synthase activity"/>
    <property type="evidence" value="ECO:0007669"/>
    <property type="project" value="InterPro"/>
</dbReference>
<comment type="catalytic activity">
    <reaction evidence="5">
        <text>beta-D-GlcNAc-(1-&gt;4)-Mur2Ac(oyl-L-Ala-gamma-D-Glu-L-Lys-D-Ala-D-Ala)-di-trans,octa-cis-undecaprenyl diphosphate + L-glutamine + ATP + H2O = beta-D-GlcNAc-(1-&gt;4)-Mur2Ac(oyl-L-Ala-D-isoglutaminyl-L-Lys-D-Ala-D-Ala)-di-trans,octa-cis-undecaprenyl diphosphate + L-glutamate + ADP + phosphate + H(+)</text>
        <dbReference type="Rhea" id="RHEA:57928"/>
        <dbReference type="ChEBI" id="CHEBI:15377"/>
        <dbReference type="ChEBI" id="CHEBI:15378"/>
        <dbReference type="ChEBI" id="CHEBI:29985"/>
        <dbReference type="ChEBI" id="CHEBI:30616"/>
        <dbReference type="ChEBI" id="CHEBI:43474"/>
        <dbReference type="ChEBI" id="CHEBI:58359"/>
        <dbReference type="ChEBI" id="CHEBI:60033"/>
        <dbReference type="ChEBI" id="CHEBI:62233"/>
        <dbReference type="ChEBI" id="CHEBI:456216"/>
        <dbReference type="EC" id="6.3.5.13"/>
    </reaction>
</comment>
<dbReference type="EMBL" id="FQXP01000005">
    <property type="protein sequence ID" value="SHH79258.1"/>
    <property type="molecule type" value="Genomic_DNA"/>
</dbReference>
<dbReference type="InterPro" id="IPR043703">
    <property type="entry name" value="Lipid_II_synth_MurT"/>
</dbReference>
<comment type="function">
    <text evidence="5">The lipid II isoglutaminyl synthase complex catalyzes the formation of alpha-D-isoglutamine in the cell wall lipid II stem peptide. The MurT subunit catalyzes the ATP-dependent amidation of D-glutamate residue of lipid II, converting it to an isoglutamine residue.</text>
</comment>
<dbReference type="GO" id="GO:0009252">
    <property type="term" value="P:peptidoglycan biosynthetic process"/>
    <property type="evidence" value="ECO:0007669"/>
    <property type="project" value="UniProtKB-UniRule"/>
</dbReference>
<comment type="similarity">
    <text evidence="5">Belongs to the MurCDEF family. MurT subfamily.</text>
</comment>
<feature type="binding site" evidence="5">
    <location>
        <position position="250"/>
    </location>
    <ligand>
        <name>Zn(2+)</name>
        <dbReference type="ChEBI" id="CHEBI:29105"/>
    </ligand>
</feature>
<feature type="domain" description="Mur ligase central" evidence="7">
    <location>
        <begin position="93"/>
        <end position="267"/>
    </location>
</feature>
<dbReference type="GO" id="GO:0008360">
    <property type="term" value="P:regulation of cell shape"/>
    <property type="evidence" value="ECO:0007669"/>
    <property type="project" value="UniProtKB-KW"/>
</dbReference>
<keyword evidence="5" id="KW-0133">Cell shape</keyword>
<dbReference type="HAMAP" id="MF_02214">
    <property type="entry name" value="Lipid_II_synth_MurT"/>
    <property type="match status" value="1"/>
</dbReference>
<evidence type="ECO:0000256" key="5">
    <source>
        <dbReference type="HAMAP-Rule" id="MF_02214"/>
    </source>
</evidence>
<comment type="subunit">
    <text evidence="5">Forms a heterodimer with GatD.</text>
</comment>
<feature type="active site" evidence="5">
    <location>
        <position position="397"/>
    </location>
</feature>
<comment type="catalytic activity">
    <reaction evidence="5">
        <text>beta-D-GlcNAc-(1-&gt;4)-Mur2Ac(oyl-L-Ala-gamma-D-Glu-L-Lys-D-Ala-D-Ala)-di-trans,octa-cis-undecaprenyl diphosphate + ATP = beta-D-GlcNAc-(1-&gt;4)-Mur2Ac(oyl-L-Ala-gamma-D-O-P-Glu-L-Lys-D-Ala-D-Ala)-di-trans,octa-cis-undecaprenyl diphosphate + ADP</text>
        <dbReference type="Rhea" id="RHEA:59488"/>
        <dbReference type="ChEBI" id="CHEBI:30616"/>
        <dbReference type="ChEBI" id="CHEBI:60033"/>
        <dbReference type="ChEBI" id="CHEBI:143132"/>
        <dbReference type="ChEBI" id="CHEBI:456216"/>
    </reaction>
</comment>
<evidence type="ECO:0000256" key="6">
    <source>
        <dbReference type="SAM" id="Phobius"/>
    </source>
</evidence>
<dbReference type="GO" id="GO:0140282">
    <property type="term" value="F:carbon-nitrogen ligase activity on lipid II"/>
    <property type="evidence" value="ECO:0007669"/>
    <property type="project" value="UniProtKB-UniRule"/>
</dbReference>
<protein>
    <recommendedName>
        <fullName evidence="5">Lipid II isoglutaminyl synthase (glutamine-hydrolyzing) subunit MurT</fullName>
        <ecNumber evidence="5">6.3.5.13</ecNumber>
    </recommendedName>
</protein>
<dbReference type="EC" id="6.3.5.13" evidence="5"/>
<keyword evidence="5" id="KW-0479">Metal-binding</keyword>
<dbReference type="Proteomes" id="UP000184526">
    <property type="component" value="Unassembled WGS sequence"/>
</dbReference>
<dbReference type="AlphaFoldDB" id="A0A1M5VVN3"/>
<keyword evidence="3 5" id="KW-0547">Nucleotide-binding</keyword>
<evidence type="ECO:0000313" key="9">
    <source>
        <dbReference type="EMBL" id="SHH79258.1"/>
    </source>
</evidence>
<feature type="binding site" evidence="5">
    <location>
        <position position="247"/>
    </location>
    <ligand>
        <name>Zn(2+)</name>
        <dbReference type="ChEBI" id="CHEBI:29105"/>
    </ligand>
</feature>
<keyword evidence="5" id="KW-0862">Zinc</keyword>
<keyword evidence="5" id="KW-0573">Peptidoglycan synthesis</keyword>
<evidence type="ECO:0000256" key="2">
    <source>
        <dbReference type="ARBA" id="ARBA00022598"/>
    </source>
</evidence>
<dbReference type="Gene3D" id="3.40.1190.10">
    <property type="entry name" value="Mur-like, catalytic domain"/>
    <property type="match status" value="1"/>
</dbReference>
<sequence>MKNTYILLYFLLKPSKITLVILMYYKKLIKKLMLEAVTKINIKSFFSILCSKLTIKLSKLMSKGGTNFPGTVALKLDKNVLKTLTKNYKVILVTGTNGKTTTTSMIYNLLKESGLDVITNASGANMITGITACFVSNYSFKNSKKQRYAVIEVDEANLKFFTEHSVPEIITITNLFRDQLDRYGEVYTTLNKILEGVKKVPNSTLILNGDESLLGKLDLPNKTLFYGFGATDDMNSSIDVNADAKFCKFCNTPYKYEFVTYNHLGKYFCTECGYKRPNLDFAVTSIKEKTTSGSYISINDTDLYVSQAGTYNIYNALCAYSIAKELNINDDIILKSFEKQQSSFGRQEAIDIEGKKVKVILVKNPAGYDEAINTLILDKNKVDLAFLLNDKYADGTDVSWIWDVKFEKLLQLDTDRILVSGERLFDMAIRLKIAGFEENKFALCNDFEKLLSEIKKCNSDTIYILATYTAMTGFRQFISSKGYANKIW</sequence>
<proteinExistence type="inferred from homology"/>
<dbReference type="InterPro" id="IPR013564">
    <property type="entry name" value="MurT_C"/>
</dbReference>
<keyword evidence="4 5" id="KW-0067">ATP-binding</keyword>
<dbReference type="Pfam" id="PF08245">
    <property type="entry name" value="Mur_ligase_M"/>
    <property type="match status" value="1"/>
</dbReference>
<keyword evidence="10" id="KW-1185">Reference proteome</keyword>
<dbReference type="GO" id="GO:0008270">
    <property type="term" value="F:zinc ion binding"/>
    <property type="evidence" value="ECO:0007669"/>
    <property type="project" value="UniProtKB-UniRule"/>
</dbReference>
<dbReference type="GO" id="GO:0071555">
    <property type="term" value="P:cell wall organization"/>
    <property type="evidence" value="ECO:0007669"/>
    <property type="project" value="UniProtKB-KW"/>
</dbReference>
<feature type="transmembrane region" description="Helical" evidence="6">
    <location>
        <begin position="6"/>
        <end position="25"/>
    </location>
</feature>
<keyword evidence="5" id="KW-0961">Cell wall biogenesis/degradation</keyword>
<dbReference type="InterPro" id="IPR013221">
    <property type="entry name" value="Mur_ligase_cen"/>
</dbReference>
<keyword evidence="2 5" id="KW-0436">Ligase</keyword>
<dbReference type="PANTHER" id="PTHR23135:SF7">
    <property type="entry name" value="LIPID II ISOGLUTAMINYL SYNTHASE (GLUTAMINE-HYDROLYZING) SUBUNIT MURT"/>
    <property type="match status" value="1"/>
</dbReference>
<comment type="catalytic activity">
    <reaction evidence="5">
        <text>beta-D-GlcNAc-(1-&gt;4)-Mur2Ac(oyl-L-Ala-gamma-D-O-P-Glu-L-Lys-D-Ala-D-Ala)-di-trans,octa-cis-undecaprenyl diphosphate + NH4(+) = beta-D-GlcNAc-(1-&gt;4)-Mur2Ac(oyl-L-Ala-D-isoglutaminyl-L-Lys-D-Ala-D-Ala)-di-trans,octa-cis-undecaprenyl diphosphate + phosphate + H(+)</text>
        <dbReference type="Rhea" id="RHEA:57932"/>
        <dbReference type="ChEBI" id="CHEBI:15378"/>
        <dbReference type="ChEBI" id="CHEBI:28938"/>
        <dbReference type="ChEBI" id="CHEBI:43474"/>
        <dbReference type="ChEBI" id="CHEBI:62233"/>
        <dbReference type="ChEBI" id="CHEBI:143132"/>
    </reaction>
</comment>
<keyword evidence="6" id="KW-0812">Transmembrane</keyword>
<reference evidence="9 10" key="1">
    <citation type="submission" date="2016-11" db="EMBL/GenBank/DDBJ databases">
        <authorList>
            <person name="Jaros S."/>
            <person name="Januszkiewicz K."/>
            <person name="Wedrychowicz H."/>
        </authorList>
    </citation>
    <scope>NUCLEOTIDE SEQUENCE [LARGE SCALE GENOMIC DNA]</scope>
    <source>
        <strain evidence="9 10">DSM 3089</strain>
    </source>
</reference>
<evidence type="ECO:0000313" key="10">
    <source>
        <dbReference type="Proteomes" id="UP000184526"/>
    </source>
</evidence>
<gene>
    <name evidence="5" type="primary">murT</name>
    <name evidence="9" type="ORF">SAMN02745196_01389</name>
</gene>
<dbReference type="SUPFAM" id="SSF53623">
    <property type="entry name" value="MurD-like peptide ligases, catalytic domain"/>
    <property type="match status" value="1"/>
</dbReference>
<evidence type="ECO:0000259" key="8">
    <source>
        <dbReference type="Pfam" id="PF08353"/>
    </source>
</evidence>
<evidence type="ECO:0000256" key="3">
    <source>
        <dbReference type="ARBA" id="ARBA00022741"/>
    </source>
</evidence>
<organism evidence="9 10">
    <name type="scientific">Clostridium collagenovorans DSM 3089</name>
    <dbReference type="NCBI Taxonomy" id="1121306"/>
    <lineage>
        <taxon>Bacteria</taxon>
        <taxon>Bacillati</taxon>
        <taxon>Bacillota</taxon>
        <taxon>Clostridia</taxon>
        <taxon>Eubacteriales</taxon>
        <taxon>Clostridiaceae</taxon>
        <taxon>Clostridium</taxon>
    </lineage>
</organism>
<keyword evidence="6" id="KW-0472">Membrane</keyword>
<evidence type="ECO:0000259" key="7">
    <source>
        <dbReference type="Pfam" id="PF08245"/>
    </source>
</evidence>
<dbReference type="PANTHER" id="PTHR23135">
    <property type="entry name" value="MUR LIGASE FAMILY MEMBER"/>
    <property type="match status" value="1"/>
</dbReference>
<dbReference type="GO" id="GO:0005524">
    <property type="term" value="F:ATP binding"/>
    <property type="evidence" value="ECO:0007669"/>
    <property type="project" value="UniProtKB-UniRule"/>
</dbReference>
<dbReference type="UniPathway" id="UPA00219"/>
<feature type="domain" description="Lipid II isoglutaminyl synthase (glutamine-hydrolyzing) subunit MurT C-terminal" evidence="8">
    <location>
        <begin position="361"/>
        <end position="471"/>
    </location>
</feature>
<accession>A0A1M5VVN3</accession>
<dbReference type="Pfam" id="PF08353">
    <property type="entry name" value="MurT_C"/>
    <property type="match status" value="1"/>
</dbReference>
<dbReference type="PROSITE" id="PS01011">
    <property type="entry name" value="FOLYLPOLYGLU_SYNT_1"/>
    <property type="match status" value="1"/>
</dbReference>
<evidence type="ECO:0000256" key="4">
    <source>
        <dbReference type="ARBA" id="ARBA00022840"/>
    </source>
</evidence>
<dbReference type="STRING" id="1121306.SAMN02745196_01389"/>
<comment type="pathway">
    <text evidence="1 5">Cell wall biogenesis; peptidoglycan biosynthesis.</text>
</comment>
<feature type="binding site" evidence="5">
    <location>
        <position position="269"/>
    </location>
    <ligand>
        <name>Zn(2+)</name>
        <dbReference type="ChEBI" id="CHEBI:29105"/>
    </ligand>
</feature>
<keyword evidence="6" id="KW-1133">Transmembrane helix</keyword>
<feature type="binding site" evidence="5">
    <location>
        <position position="272"/>
    </location>
    <ligand>
        <name>Zn(2+)</name>
        <dbReference type="ChEBI" id="CHEBI:29105"/>
    </ligand>
</feature>
<dbReference type="InterPro" id="IPR018109">
    <property type="entry name" value="Folylpolyglutamate_synth_CS"/>
</dbReference>
<name>A0A1M5VVN3_9CLOT</name>
<dbReference type="InterPro" id="IPR036565">
    <property type="entry name" value="Mur-like_cat_sf"/>
</dbReference>